<dbReference type="AlphaFoldDB" id="A0A5D0NW25"/>
<comment type="caution">
    <text evidence="1">The sequence shown here is derived from an EMBL/GenBank/DDBJ whole genome shotgun (WGS) entry which is preliminary data.</text>
</comment>
<reference evidence="1 2" key="1">
    <citation type="submission" date="2019-08" db="EMBL/GenBank/DDBJ databases">
        <title>Actinomadura sp. nov. CYP1-5 isolated from mountain soil.</title>
        <authorList>
            <person name="Songsumanus A."/>
            <person name="Kuncharoen N."/>
            <person name="Kudo T."/>
            <person name="Yuki M."/>
            <person name="Igarashi Y."/>
            <person name="Tanasupawat S."/>
        </authorList>
    </citation>
    <scope>NUCLEOTIDE SEQUENCE [LARGE SCALE GENOMIC DNA]</scope>
    <source>
        <strain evidence="1 2">JCM 14158</strain>
    </source>
</reference>
<gene>
    <name evidence="1" type="ORF">FXF69_04140</name>
</gene>
<evidence type="ECO:0000313" key="2">
    <source>
        <dbReference type="Proteomes" id="UP000323380"/>
    </source>
</evidence>
<dbReference type="RefSeq" id="WP_148344084.1">
    <property type="nucleotide sequence ID" value="NZ_VSFG01000001.1"/>
</dbReference>
<dbReference type="STRING" id="1220554.GCA_001552135_02132"/>
<accession>A0A5D0NW25</accession>
<evidence type="ECO:0000313" key="1">
    <source>
        <dbReference type="EMBL" id="TYB48398.1"/>
    </source>
</evidence>
<proteinExistence type="predicted"/>
<sequence length="578" mass="60250">MNFRDTCSGWRAIVALSVVITGTAALLVAPPQVRGLTGIARADTAGGSQFHTITPFMLADTRNGAGGVPVAKVSPGSAITFQAAGIGGVPATGVSAIVTNVSVYAADAFGWINAYPSDQPTTISTLTYAANETTNTEDFTRLTDTGQVTLKNNGSGTVNIAVSVRGYFLDAASATAGNEYYPVDSAFLYDTRVGKVTGSPAHAAAPIPGNSSVTVDVAGQLDLPASGVTAVAVNVAALNQTAQGALTVSPSDQIDTSLPVVNYNPNETDSSFVVTQLTATGKLTFHNKGTVPVDLAVSVRGYFKGASDGTGSTYTPTATALLLDTLTGFNTAGGSTASLGAGETITFNAIQAAELDALDQDEPVLALNIDARRPTNQGWLAVYSSEDGDPGVNSVNFDDDGESTNGFDLVRPDSRGNVSITNHSAGTVHLQVSMRGYFTTPAPPAEPTESVDDESQEIPEGGVAVDGGRYIHAVDIVLFQQRGEGWGWLYWSGGAPYKVSTKFNIQDQSADGYCIAMVIYGDGKNLTNKNWVVCGASHQKYLPYTLGRRLYNAGIRVCRAKWSKGIDNWKYSGCTAPS</sequence>
<protein>
    <submittedName>
        <fullName evidence="1">Uncharacterized protein</fullName>
    </submittedName>
</protein>
<keyword evidence="2" id="KW-1185">Reference proteome</keyword>
<dbReference type="Proteomes" id="UP000323380">
    <property type="component" value="Unassembled WGS sequence"/>
</dbReference>
<organism evidence="1 2">
    <name type="scientific">Actinomadura chibensis</name>
    <dbReference type="NCBI Taxonomy" id="392828"/>
    <lineage>
        <taxon>Bacteria</taxon>
        <taxon>Bacillati</taxon>
        <taxon>Actinomycetota</taxon>
        <taxon>Actinomycetes</taxon>
        <taxon>Streptosporangiales</taxon>
        <taxon>Thermomonosporaceae</taxon>
        <taxon>Actinomadura</taxon>
    </lineage>
</organism>
<name>A0A5D0NW25_9ACTN</name>
<dbReference type="EMBL" id="VSFG01000001">
    <property type="protein sequence ID" value="TYB48398.1"/>
    <property type="molecule type" value="Genomic_DNA"/>
</dbReference>